<name>A0A2G2WXP6_CAPBA</name>
<dbReference type="Proteomes" id="UP000224567">
    <property type="component" value="Unassembled WGS sequence"/>
</dbReference>
<keyword evidence="4 9" id="KW-0812">Transmembrane</keyword>
<dbReference type="EMBL" id="MLFT02000004">
    <property type="protein sequence ID" value="PHT49971.1"/>
    <property type="molecule type" value="Genomic_DNA"/>
</dbReference>
<dbReference type="GO" id="GO:0016020">
    <property type="term" value="C:membrane"/>
    <property type="evidence" value="ECO:0007669"/>
    <property type="project" value="UniProtKB-SubCell"/>
</dbReference>
<reference evidence="10 11" key="1">
    <citation type="journal article" date="2017" name="Genome Biol.">
        <title>New reference genome sequences of hot pepper reveal the massive evolution of plant disease-resistance genes by retroduplication.</title>
        <authorList>
            <person name="Kim S."/>
            <person name="Park J."/>
            <person name="Yeom S.I."/>
            <person name="Kim Y.M."/>
            <person name="Seo E."/>
            <person name="Kim K.T."/>
            <person name="Kim M.S."/>
            <person name="Lee J.M."/>
            <person name="Cheong K."/>
            <person name="Shin H.S."/>
            <person name="Kim S.B."/>
            <person name="Han K."/>
            <person name="Lee J."/>
            <person name="Park M."/>
            <person name="Lee H.A."/>
            <person name="Lee H.Y."/>
            <person name="Lee Y."/>
            <person name="Oh S."/>
            <person name="Lee J.H."/>
            <person name="Choi E."/>
            <person name="Choi E."/>
            <person name="Lee S.E."/>
            <person name="Jeon J."/>
            <person name="Kim H."/>
            <person name="Choi G."/>
            <person name="Song H."/>
            <person name="Lee J."/>
            <person name="Lee S.C."/>
            <person name="Kwon J.K."/>
            <person name="Lee H.Y."/>
            <person name="Koo N."/>
            <person name="Hong Y."/>
            <person name="Kim R.W."/>
            <person name="Kang W.H."/>
            <person name="Huh J.H."/>
            <person name="Kang B.C."/>
            <person name="Yang T.J."/>
            <person name="Lee Y.H."/>
            <person name="Bennetzen J.L."/>
            <person name="Choi D."/>
        </authorList>
    </citation>
    <scope>NUCLEOTIDE SEQUENCE [LARGE SCALE GENOMIC DNA]</scope>
    <source>
        <strain evidence="11">cv. PBC81</strain>
    </source>
</reference>
<comment type="similarity">
    <text evidence="2">Belongs to the oligopeptide OPT transporter (TC 2.A.67.1) family.</text>
</comment>
<dbReference type="InterPro" id="IPR004813">
    <property type="entry name" value="OPT"/>
</dbReference>
<protein>
    <submittedName>
        <fullName evidence="10">Oligopeptide transporter 7</fullName>
    </submittedName>
</protein>
<dbReference type="GO" id="GO:0035673">
    <property type="term" value="F:oligopeptide transmembrane transporter activity"/>
    <property type="evidence" value="ECO:0007669"/>
    <property type="project" value="InterPro"/>
</dbReference>
<keyword evidence="5" id="KW-0571">Peptide transport</keyword>
<evidence type="ECO:0000256" key="8">
    <source>
        <dbReference type="ARBA" id="ARBA00023136"/>
    </source>
</evidence>
<dbReference type="OrthoDB" id="9986677at2759"/>
<gene>
    <name evidence="10" type="ORF">CQW23_09718</name>
</gene>
<sequence length="539" mass="60577">MWILGTLACILLSFLNQFFWFHREPLSISSISAQIAVVPLGHLMSMMITNRVFFKGGKFEFTMNPGPFNVKEHVLITIFANSGAGNPYTFHIVSAVKVFYKRNVTFWVSLIVVLTTQVLGFGWAGLFRKYLVEPAAMWWPHNLVQVSLFRALHEKERAKNELTRNQFFLIAFLCSFAYYVFPGYLFPMISSLSWLCWIFPTSVLAQQLGSGLHGFGIGAIGIDWSSISSYLGSPLASPWFATANIAVGYFLIMYVVTPFMYWSNVHKAKTFQYSQTASSLQMVKTLLASVPQSFMSSSSMDGVRIHQHEAGINLFTRLKAWTLLEDSSRAMFMAQVVGTLISALVHLGTAWWLIETVPDICDRALLPPGSPWTCPGDHVFYDASVIWGLIGPQRIFGNLGHYSALNWAFLFGAIAPVIVWITHKSFPNQQWIRLITVPVLLAGIIQMPPATSVNYNSWIIIAFLSGFVVYRYNRKLWSRHNYVLSGELDAGLAFMGVLLHLCLGMEHVRLEWWGSDADRCPLAKCQTAEGVVVKGCPVF</sequence>
<comment type="subcellular location">
    <subcellularLocation>
        <location evidence="1">Membrane</location>
        <topology evidence="1">Multi-pass membrane protein</topology>
    </subcellularLocation>
</comment>
<feature type="transmembrane region" description="Helical" evidence="9">
    <location>
        <begin position="455"/>
        <end position="472"/>
    </location>
</feature>
<keyword evidence="11" id="KW-1185">Reference proteome</keyword>
<keyword evidence="8 9" id="KW-0472">Membrane</keyword>
<feature type="transmembrane region" description="Helical" evidence="9">
    <location>
        <begin position="332"/>
        <end position="354"/>
    </location>
</feature>
<proteinExistence type="inferred from homology"/>
<dbReference type="STRING" id="33114.A0A2G2WXP6"/>
<evidence type="ECO:0000256" key="7">
    <source>
        <dbReference type="ARBA" id="ARBA00022989"/>
    </source>
</evidence>
<feature type="transmembrane region" description="Helical" evidence="9">
    <location>
        <begin position="404"/>
        <end position="422"/>
    </location>
</feature>
<keyword evidence="7 9" id="KW-1133">Transmembrane helix</keyword>
<evidence type="ECO:0000256" key="9">
    <source>
        <dbReference type="SAM" id="Phobius"/>
    </source>
</evidence>
<keyword evidence="6" id="KW-0653">Protein transport</keyword>
<evidence type="ECO:0000313" key="11">
    <source>
        <dbReference type="Proteomes" id="UP000224567"/>
    </source>
</evidence>
<dbReference type="GO" id="GO:0015031">
    <property type="term" value="P:protein transport"/>
    <property type="evidence" value="ECO:0007669"/>
    <property type="project" value="UniProtKB-KW"/>
</dbReference>
<dbReference type="AlphaFoldDB" id="A0A2G2WXP6"/>
<keyword evidence="3" id="KW-0813">Transport</keyword>
<evidence type="ECO:0000256" key="3">
    <source>
        <dbReference type="ARBA" id="ARBA00022448"/>
    </source>
</evidence>
<evidence type="ECO:0000256" key="4">
    <source>
        <dbReference type="ARBA" id="ARBA00022692"/>
    </source>
</evidence>
<feature type="transmembrane region" description="Helical" evidence="9">
    <location>
        <begin position="431"/>
        <end position="449"/>
    </location>
</feature>
<feature type="transmembrane region" description="Helical" evidence="9">
    <location>
        <begin position="106"/>
        <end position="127"/>
    </location>
</feature>
<dbReference type="NCBIfam" id="TIGR00728">
    <property type="entry name" value="OPT_sfam"/>
    <property type="match status" value="2"/>
</dbReference>
<comment type="caution">
    <text evidence="10">The sequence shown here is derived from an EMBL/GenBank/DDBJ whole genome shotgun (WGS) entry which is preliminary data.</text>
</comment>
<dbReference type="PANTHER" id="PTHR22601">
    <property type="entry name" value="ISP4 LIKE PROTEIN"/>
    <property type="match status" value="1"/>
</dbReference>
<evidence type="ECO:0000256" key="5">
    <source>
        <dbReference type="ARBA" id="ARBA00022856"/>
    </source>
</evidence>
<evidence type="ECO:0000256" key="1">
    <source>
        <dbReference type="ARBA" id="ARBA00004141"/>
    </source>
</evidence>
<organism evidence="10 11">
    <name type="scientific">Capsicum baccatum</name>
    <name type="common">Peruvian pepper</name>
    <dbReference type="NCBI Taxonomy" id="33114"/>
    <lineage>
        <taxon>Eukaryota</taxon>
        <taxon>Viridiplantae</taxon>
        <taxon>Streptophyta</taxon>
        <taxon>Embryophyta</taxon>
        <taxon>Tracheophyta</taxon>
        <taxon>Spermatophyta</taxon>
        <taxon>Magnoliopsida</taxon>
        <taxon>eudicotyledons</taxon>
        <taxon>Gunneridae</taxon>
        <taxon>Pentapetalae</taxon>
        <taxon>asterids</taxon>
        <taxon>lamiids</taxon>
        <taxon>Solanales</taxon>
        <taxon>Solanaceae</taxon>
        <taxon>Solanoideae</taxon>
        <taxon>Capsiceae</taxon>
        <taxon>Capsicum</taxon>
    </lineage>
</organism>
<dbReference type="InterPro" id="IPR004648">
    <property type="entry name" value="Oligpept_transpt"/>
</dbReference>
<feature type="transmembrane region" description="Helical" evidence="9">
    <location>
        <begin position="239"/>
        <end position="262"/>
    </location>
</feature>
<feature type="transmembrane region" description="Helical" evidence="9">
    <location>
        <begin position="167"/>
        <end position="185"/>
    </location>
</feature>
<accession>A0A2G2WXP6</accession>
<evidence type="ECO:0000256" key="2">
    <source>
        <dbReference type="ARBA" id="ARBA00005484"/>
    </source>
</evidence>
<reference evidence="11" key="2">
    <citation type="journal article" date="2017" name="J. Anim. Genet.">
        <title>Multiple reference genome sequences of hot pepper reveal the massive evolution of plant disease resistance genes by retroduplication.</title>
        <authorList>
            <person name="Kim S."/>
            <person name="Park J."/>
            <person name="Yeom S.-I."/>
            <person name="Kim Y.-M."/>
            <person name="Seo E."/>
            <person name="Kim K.-T."/>
            <person name="Kim M.-S."/>
            <person name="Lee J.M."/>
            <person name="Cheong K."/>
            <person name="Shin H.-S."/>
            <person name="Kim S.-B."/>
            <person name="Han K."/>
            <person name="Lee J."/>
            <person name="Park M."/>
            <person name="Lee H.-A."/>
            <person name="Lee H.-Y."/>
            <person name="Lee Y."/>
            <person name="Oh S."/>
            <person name="Lee J.H."/>
            <person name="Choi E."/>
            <person name="Choi E."/>
            <person name="Lee S.E."/>
            <person name="Jeon J."/>
            <person name="Kim H."/>
            <person name="Choi G."/>
            <person name="Song H."/>
            <person name="Lee J."/>
            <person name="Lee S.-C."/>
            <person name="Kwon J.-K."/>
            <person name="Lee H.-Y."/>
            <person name="Koo N."/>
            <person name="Hong Y."/>
            <person name="Kim R.W."/>
            <person name="Kang W.-H."/>
            <person name="Huh J.H."/>
            <person name="Kang B.-C."/>
            <person name="Yang T.-J."/>
            <person name="Lee Y.-H."/>
            <person name="Bennetzen J.L."/>
            <person name="Choi D."/>
        </authorList>
    </citation>
    <scope>NUCLEOTIDE SEQUENCE [LARGE SCALE GENOMIC DNA]</scope>
    <source>
        <strain evidence="11">cv. PBC81</strain>
    </source>
</reference>
<evidence type="ECO:0000256" key="6">
    <source>
        <dbReference type="ARBA" id="ARBA00022927"/>
    </source>
</evidence>
<evidence type="ECO:0000313" key="10">
    <source>
        <dbReference type="EMBL" id="PHT49971.1"/>
    </source>
</evidence>
<dbReference type="Pfam" id="PF03169">
    <property type="entry name" value="OPT"/>
    <property type="match status" value="2"/>
</dbReference>